<organism evidence="9">
    <name type="scientific">Schistosoma curassoni</name>
    <dbReference type="NCBI Taxonomy" id="6186"/>
    <lineage>
        <taxon>Eukaryota</taxon>
        <taxon>Metazoa</taxon>
        <taxon>Spiralia</taxon>
        <taxon>Lophotrochozoa</taxon>
        <taxon>Platyhelminthes</taxon>
        <taxon>Trematoda</taxon>
        <taxon>Digenea</taxon>
        <taxon>Strigeidida</taxon>
        <taxon>Schistosomatoidea</taxon>
        <taxon>Schistosomatidae</taxon>
        <taxon>Schistosoma</taxon>
    </lineage>
</organism>
<sequence length="211" mass="24294">MKAKHLEDSELLFEMRDNGVWLRDDFLCKSVLSSYLNLRAFSLNNLDTEVSDPSYVFLNGQSTMNGSNFGHNLAEPDCRANNSVHDFNTIVSSDSNVSGTESWREEFEKRIKAKDAEEEKKCAELMETGKKELNHWYKEYHQRLETKSRELREKKHDSNGHFMNGDGSKPSVKDTAVWESICNLCDFQSKQKTAIDTSRMRSILLSLKPNN</sequence>
<dbReference type="PANTHER" id="PTHR10639:SF7">
    <property type="entry name" value="CLATHRIN LIGHT CHAIN"/>
    <property type="match status" value="1"/>
</dbReference>
<name>A0A183JC04_9TREM</name>
<reference evidence="7" key="2">
    <citation type="submission" date="2018-11" db="EMBL/GenBank/DDBJ databases">
        <authorList>
            <consortium name="Pathogen Informatics"/>
        </authorList>
    </citation>
    <scope>NUCLEOTIDE SEQUENCE [LARGE SCALE GENOMIC DNA]</scope>
    <source>
        <strain evidence="7">Dakar</strain>
    </source>
</reference>
<keyword evidence="5 6" id="KW-0968">Cytoplasmic vesicle</keyword>
<keyword evidence="3 6" id="KW-0472">Membrane</keyword>
<evidence type="ECO:0000313" key="9">
    <source>
        <dbReference type="WBParaSite" id="SCUD_0000021001-mRNA-1"/>
    </source>
</evidence>
<reference evidence="9" key="1">
    <citation type="submission" date="2016-06" db="UniProtKB">
        <authorList>
            <consortium name="WormBaseParasite"/>
        </authorList>
    </citation>
    <scope>IDENTIFICATION</scope>
</reference>
<keyword evidence="4 6" id="KW-0168">Coated pit</keyword>
<dbReference type="GO" id="GO:0032050">
    <property type="term" value="F:clathrin heavy chain binding"/>
    <property type="evidence" value="ECO:0007669"/>
    <property type="project" value="TreeGrafter"/>
</dbReference>
<evidence type="ECO:0000256" key="5">
    <source>
        <dbReference type="ARBA" id="ARBA00023329"/>
    </source>
</evidence>
<evidence type="ECO:0000313" key="7">
    <source>
        <dbReference type="EMBL" id="VDO60139.1"/>
    </source>
</evidence>
<evidence type="ECO:0000256" key="2">
    <source>
        <dbReference type="ARBA" id="ARBA00005263"/>
    </source>
</evidence>
<evidence type="ECO:0000256" key="1">
    <source>
        <dbReference type="ARBA" id="ARBA00004180"/>
    </source>
</evidence>
<dbReference type="GO" id="GO:0005198">
    <property type="term" value="F:structural molecule activity"/>
    <property type="evidence" value="ECO:0007669"/>
    <property type="project" value="InterPro"/>
</dbReference>
<evidence type="ECO:0000256" key="3">
    <source>
        <dbReference type="ARBA" id="ARBA00023136"/>
    </source>
</evidence>
<comment type="function">
    <text evidence="6">Clathrin is the major protein of the polyhedral coat of coated pits and vesicles.</text>
</comment>
<dbReference type="STRING" id="6186.A0A183JC04"/>
<proteinExistence type="inferred from homology"/>
<dbReference type="PANTHER" id="PTHR10639">
    <property type="entry name" value="CLATHRIN LIGHT CHAIN"/>
    <property type="match status" value="1"/>
</dbReference>
<evidence type="ECO:0000256" key="4">
    <source>
        <dbReference type="ARBA" id="ARBA00023176"/>
    </source>
</evidence>
<evidence type="ECO:0000256" key="6">
    <source>
        <dbReference type="RuleBase" id="RU363137"/>
    </source>
</evidence>
<dbReference type="GO" id="GO:0030130">
    <property type="term" value="C:clathrin coat of trans-Golgi network vesicle"/>
    <property type="evidence" value="ECO:0007669"/>
    <property type="project" value="InterPro"/>
</dbReference>
<dbReference type="WBParaSite" id="SCUD_0000021001-mRNA-1">
    <property type="protein sequence ID" value="SCUD_0000021001-mRNA-1"/>
    <property type="gene ID" value="SCUD_0000021001"/>
</dbReference>
<dbReference type="EMBL" id="UZAK01000117">
    <property type="protein sequence ID" value="VDO60139.1"/>
    <property type="molecule type" value="Genomic_DNA"/>
</dbReference>
<dbReference type="GO" id="GO:0030132">
    <property type="term" value="C:clathrin coat of coated pit"/>
    <property type="evidence" value="ECO:0007669"/>
    <property type="project" value="InterPro"/>
</dbReference>
<dbReference type="AlphaFoldDB" id="A0A183JC04"/>
<gene>
    <name evidence="7" type="ORF">SCUD_LOCUS211</name>
</gene>
<protein>
    <recommendedName>
        <fullName evidence="6">Clathrin light chain</fullName>
    </recommendedName>
</protein>
<dbReference type="InterPro" id="IPR000996">
    <property type="entry name" value="Clathrin_L-chain"/>
</dbReference>
<keyword evidence="8" id="KW-1185">Reference proteome</keyword>
<dbReference type="Proteomes" id="UP000279833">
    <property type="component" value="Unassembled WGS sequence"/>
</dbReference>
<dbReference type="GO" id="GO:0072583">
    <property type="term" value="P:clathrin-dependent endocytosis"/>
    <property type="evidence" value="ECO:0007669"/>
    <property type="project" value="TreeGrafter"/>
</dbReference>
<accession>A0A183JC04</accession>
<dbReference type="Pfam" id="PF01086">
    <property type="entry name" value="Clathrin_lg_ch"/>
    <property type="match status" value="1"/>
</dbReference>
<evidence type="ECO:0000313" key="8">
    <source>
        <dbReference type="Proteomes" id="UP000279833"/>
    </source>
</evidence>
<comment type="subcellular location">
    <subcellularLocation>
        <location evidence="1 6">Cytoplasmic vesicle membrane</location>
        <topology evidence="1 6">Peripheral membrane protein</topology>
        <orientation evidence="1 6">Cytoplasmic side</orientation>
    </subcellularLocation>
    <subcellularLocation>
        <location evidence="6">Membrane</location>
        <location evidence="6">Coated pit</location>
        <topology evidence="6">Peripheral membrane protein</topology>
        <orientation evidence="6">Cytoplasmic side</orientation>
    </subcellularLocation>
    <text evidence="6">Cytoplasmic face of coated pits and vesicles.</text>
</comment>
<dbReference type="GO" id="GO:0006886">
    <property type="term" value="P:intracellular protein transport"/>
    <property type="evidence" value="ECO:0007669"/>
    <property type="project" value="InterPro"/>
</dbReference>
<comment type="similarity">
    <text evidence="2 6">Belongs to the clathrin light chain family.</text>
</comment>